<protein>
    <submittedName>
        <fullName evidence="7">Solute carrier family 45 member 2</fullName>
    </submittedName>
</protein>
<keyword evidence="4 6" id="KW-1133">Transmembrane helix</keyword>
<dbReference type="GO" id="GO:0006583">
    <property type="term" value="P:melanin biosynthetic process from tyrosine"/>
    <property type="evidence" value="ECO:0007669"/>
    <property type="project" value="Ensembl"/>
</dbReference>
<feature type="transmembrane region" description="Helical" evidence="6">
    <location>
        <begin position="71"/>
        <end position="91"/>
    </location>
</feature>
<dbReference type="GO" id="GO:0008506">
    <property type="term" value="F:sucrose:proton symporter activity"/>
    <property type="evidence" value="ECO:0007669"/>
    <property type="project" value="Ensembl"/>
</dbReference>
<dbReference type="GeneTree" id="ENSGT00950000182914"/>
<dbReference type="Pfam" id="PF13347">
    <property type="entry name" value="MFS_2"/>
    <property type="match status" value="1"/>
</dbReference>
<feature type="transmembrane region" description="Helical" evidence="6">
    <location>
        <begin position="214"/>
        <end position="234"/>
    </location>
</feature>
<gene>
    <name evidence="7" type="primary">SLC45A2</name>
</gene>
<feature type="transmembrane region" description="Helical" evidence="6">
    <location>
        <begin position="103"/>
        <end position="120"/>
    </location>
</feature>
<keyword evidence="8" id="KW-1185">Reference proteome</keyword>
<dbReference type="Gene3D" id="1.20.1250.20">
    <property type="entry name" value="MFS general substrate transporter like domains"/>
    <property type="match status" value="1"/>
</dbReference>
<feature type="transmembrane region" description="Helical" evidence="6">
    <location>
        <begin position="179"/>
        <end position="199"/>
    </location>
</feature>
<comment type="subcellular location">
    <subcellularLocation>
        <location evidence="1">Membrane</location>
        <topology evidence="1">Multi-pass membrane protein</topology>
    </subcellularLocation>
</comment>
<keyword evidence="5 6" id="KW-0472">Membrane</keyword>
<proteinExistence type="predicted"/>
<dbReference type="PANTHER" id="PTHR19432">
    <property type="entry name" value="SUGAR TRANSPORTER"/>
    <property type="match status" value="1"/>
</dbReference>
<dbReference type="GO" id="GO:0033162">
    <property type="term" value="C:melanosome membrane"/>
    <property type="evidence" value="ECO:0007669"/>
    <property type="project" value="Ensembl"/>
</dbReference>
<dbReference type="InterPro" id="IPR036259">
    <property type="entry name" value="MFS_trans_sf"/>
</dbReference>
<dbReference type="Proteomes" id="UP000694406">
    <property type="component" value="Unplaced"/>
</dbReference>
<dbReference type="SUPFAM" id="SSF103473">
    <property type="entry name" value="MFS general substrate transporter"/>
    <property type="match status" value="1"/>
</dbReference>
<keyword evidence="3 6" id="KW-0812">Transmembrane</keyword>
<dbReference type="PANTHER" id="PTHR19432:SF34">
    <property type="entry name" value="MEMBRANE-ASSOCIATED TRANSPORTER PROTEIN"/>
    <property type="match status" value="1"/>
</dbReference>
<organism evidence="7 8">
    <name type="scientific">Laticauda laticaudata</name>
    <name type="common">Blue-ringed sea krait</name>
    <name type="synonym">Blue-lipped sea krait</name>
    <dbReference type="NCBI Taxonomy" id="8630"/>
    <lineage>
        <taxon>Eukaryota</taxon>
        <taxon>Metazoa</taxon>
        <taxon>Chordata</taxon>
        <taxon>Craniata</taxon>
        <taxon>Vertebrata</taxon>
        <taxon>Euteleostomi</taxon>
        <taxon>Lepidosauria</taxon>
        <taxon>Squamata</taxon>
        <taxon>Bifurcata</taxon>
        <taxon>Unidentata</taxon>
        <taxon>Episquamata</taxon>
        <taxon>Toxicofera</taxon>
        <taxon>Serpentes</taxon>
        <taxon>Colubroidea</taxon>
        <taxon>Elapidae</taxon>
        <taxon>Laticaudinae</taxon>
        <taxon>Laticauda</taxon>
    </lineage>
</organism>
<name>A0A8C5SMR0_LATLA</name>
<evidence type="ECO:0000256" key="6">
    <source>
        <dbReference type="SAM" id="Phobius"/>
    </source>
</evidence>
<dbReference type="GO" id="GO:0005356">
    <property type="term" value="F:D-glucose:proton symporter activity"/>
    <property type="evidence" value="ECO:0007669"/>
    <property type="project" value="Ensembl"/>
</dbReference>
<evidence type="ECO:0000313" key="7">
    <source>
        <dbReference type="Ensembl" id="ENSLLTP00000020778.1"/>
    </source>
</evidence>
<evidence type="ECO:0000256" key="5">
    <source>
        <dbReference type="ARBA" id="ARBA00023136"/>
    </source>
</evidence>
<dbReference type="Ensembl" id="ENSLLTT00000021545.1">
    <property type="protein sequence ID" value="ENSLLTP00000020778.1"/>
    <property type="gene ID" value="ENSLLTG00000015546.1"/>
</dbReference>
<evidence type="ECO:0000256" key="1">
    <source>
        <dbReference type="ARBA" id="ARBA00004141"/>
    </source>
</evidence>
<dbReference type="GO" id="GO:0048066">
    <property type="term" value="P:developmental pigmentation"/>
    <property type="evidence" value="ECO:0007669"/>
    <property type="project" value="Ensembl"/>
</dbReference>
<evidence type="ECO:0000256" key="2">
    <source>
        <dbReference type="ARBA" id="ARBA00022448"/>
    </source>
</evidence>
<feature type="transmembrane region" description="Helical" evidence="6">
    <location>
        <begin position="46"/>
        <end position="65"/>
    </location>
</feature>
<dbReference type="GO" id="GO:0035752">
    <property type="term" value="P:lysosomal lumen pH elevation"/>
    <property type="evidence" value="ECO:0007669"/>
    <property type="project" value="Ensembl"/>
</dbReference>
<feature type="transmembrane region" description="Helical" evidence="6">
    <location>
        <begin position="140"/>
        <end position="158"/>
    </location>
</feature>
<reference evidence="7" key="2">
    <citation type="submission" date="2025-09" db="UniProtKB">
        <authorList>
            <consortium name="Ensembl"/>
        </authorList>
    </citation>
    <scope>IDENTIFICATION</scope>
</reference>
<accession>A0A8C5SMR0</accession>
<evidence type="ECO:0000256" key="3">
    <source>
        <dbReference type="ARBA" id="ARBA00022692"/>
    </source>
</evidence>
<dbReference type="AlphaFoldDB" id="A0A8C5SMR0"/>
<sequence>MGPLSRKEEIVFKPFPGKDPFKPVKPSKKRTGQLIMHSTIMFGREFCYAIEAAFVTPVLLTVGLPKSLYSFVWLISPILGFLLQPVVGSVSDRCTSRWGKRRPFILILGLLMLLGMALYLNGDAVISVLVVDRGTWKTWAIIITMLGVVLFDFAADFIDGPIKAYLFDVCTHQDKQKGLHYHALLTGLGGALGYLTGAIDWEATILGKYLGSEFHVMFFFGALVFLLCLVVHLCSIPEAPLVDTSGETKVLVKNSQPDQYGAIESVKNNSECSEMRISPKEEKLTTKADSQVTALVSV</sequence>
<reference evidence="7" key="1">
    <citation type="submission" date="2025-08" db="UniProtKB">
        <authorList>
            <consortium name="Ensembl"/>
        </authorList>
    </citation>
    <scope>IDENTIFICATION</scope>
</reference>
<evidence type="ECO:0000313" key="8">
    <source>
        <dbReference type="Proteomes" id="UP000694406"/>
    </source>
</evidence>
<evidence type="ECO:0000256" key="4">
    <source>
        <dbReference type="ARBA" id="ARBA00022989"/>
    </source>
</evidence>
<keyword evidence="2" id="KW-0813">Transport</keyword>